<evidence type="ECO:0000256" key="9">
    <source>
        <dbReference type="ARBA" id="ARBA00023006"/>
    </source>
</evidence>
<feature type="compositionally biased region" description="Low complexity" evidence="14">
    <location>
        <begin position="63"/>
        <end position="74"/>
    </location>
</feature>
<comment type="similarity">
    <text evidence="4">Belongs to the DRAM/TMEM150 family.</text>
</comment>
<feature type="compositionally biased region" description="Polar residues" evidence="14">
    <location>
        <begin position="269"/>
        <end position="289"/>
    </location>
</feature>
<feature type="transmembrane region" description="Helical" evidence="15">
    <location>
        <begin position="521"/>
        <end position="541"/>
    </location>
</feature>
<feature type="transmembrane region" description="Helical" evidence="15">
    <location>
        <begin position="449"/>
        <end position="467"/>
    </location>
</feature>
<evidence type="ECO:0000256" key="6">
    <source>
        <dbReference type="ARBA" id="ARBA00022692"/>
    </source>
</evidence>
<protein>
    <recommendedName>
        <fullName evidence="16">CWH43-like N-terminal domain-containing protein</fullName>
    </recommendedName>
</protein>
<evidence type="ECO:0000256" key="4">
    <source>
        <dbReference type="ARBA" id="ARBA00006565"/>
    </source>
</evidence>
<comment type="function">
    <text evidence="13">Modulator of macroautophagy that causes accumulation of autophagosomes under basal conditions and enhances autophagic flux. Represses cell death and promotes long-term clonogenic survival of cells grown in the absence of glucose in a macroautophagy-independent manner. May have some role in extracellular matrix engulfment or growth factor receptor recycling, both of which can modulate cell survival.</text>
</comment>
<evidence type="ECO:0000313" key="17">
    <source>
        <dbReference type="EMBL" id="VTJ79978.1"/>
    </source>
</evidence>
<evidence type="ECO:0000256" key="15">
    <source>
        <dbReference type="SAM" id="Phobius"/>
    </source>
</evidence>
<evidence type="ECO:0000256" key="13">
    <source>
        <dbReference type="ARBA" id="ARBA00045144"/>
    </source>
</evidence>
<dbReference type="GO" id="GO:0005886">
    <property type="term" value="C:plasma membrane"/>
    <property type="evidence" value="ECO:0007669"/>
    <property type="project" value="UniProtKB-SubCell"/>
</dbReference>
<dbReference type="EMBL" id="CABDUW010001252">
    <property type="protein sequence ID" value="VTJ79978.1"/>
    <property type="molecule type" value="Genomic_DNA"/>
</dbReference>
<gene>
    <name evidence="17" type="ORF">MONAX_5E027791</name>
</gene>
<sequence length="568" mass="60784">MLEIHGTRGPGHVPCGQCRRTDGQAMKKRALWGHGSKIRAYMWCWPFYWPSPQRVQGTPRLISTAPSTPQTQTTRLPQKATHRQAPGQATQPRGASGWRTGLGSGQGPRSGRWVCFWDVDDLPASAPPRIPSLKAHQPQATEGVPEGQGLDPCPLLLPGSQRVSEPDGLRPTHLSAGPPSPSREVAGPRPSPSPSSAEPSMRGHLSLLPAFLALWAIAGVWIVFGISVANRSVDLSEGFPFISVCGSDPPQSCLFSQVLNAGAAMGKSSPASPVSEAQTKQASPQSSSLRPRVRPQLSSLKSGNCPLALSRVLPFHHLHFAGDSSPLPCPPSCLDLHCALPPAPGLGRRNVSQPVDPVVGTPLCSRGVHSRQLPGEMQRAPGAPLLVRQLWTTIPSVRRGLRQPASEAAVAMPPGTCSFRAHHSQGGGGLHGALGGSLSGKLEKHQKPIHLVGAFLAFIMGNLYFWLQLLLSWRMKGQPQPGAPWIWLLRLSLCSLCSILTVAMIILYFWPPRSASAICEWAVAMLLFTLFGLFAVDFSSLDSCSLSLQPRQDLSPPPGSPVSLQVQL</sequence>
<feature type="transmembrane region" description="Helical" evidence="15">
    <location>
        <begin position="487"/>
        <end position="509"/>
    </location>
</feature>
<keyword evidence="18" id="KW-1185">Reference proteome</keyword>
<dbReference type="InterPro" id="IPR050911">
    <property type="entry name" value="DRAM/TMEM150_Autophagy_Mod"/>
</dbReference>
<dbReference type="Pfam" id="PF10277">
    <property type="entry name" value="Frag1"/>
    <property type="match status" value="2"/>
</dbReference>
<proteinExistence type="inferred from homology"/>
<dbReference type="PANTHER" id="PTHR21324:SF3">
    <property type="entry name" value="MODULATOR OF MACROAUTOPHAGY TMEM150B"/>
    <property type="match status" value="1"/>
</dbReference>
<keyword evidence="8 15" id="KW-1133">Transmembrane helix</keyword>
<feature type="region of interest" description="Disordered" evidence="14">
    <location>
        <begin position="128"/>
        <end position="201"/>
    </location>
</feature>
<feature type="domain" description="CWH43-like N-terminal" evidence="16">
    <location>
        <begin position="205"/>
        <end position="265"/>
    </location>
</feature>
<dbReference type="Proteomes" id="UP000335636">
    <property type="component" value="Unassembled WGS sequence"/>
</dbReference>
<keyword evidence="9" id="KW-0072">Autophagy</keyword>
<evidence type="ECO:0000256" key="3">
    <source>
        <dbReference type="ARBA" id="ARBA00004651"/>
    </source>
</evidence>
<evidence type="ECO:0000256" key="14">
    <source>
        <dbReference type="SAM" id="MobiDB-lite"/>
    </source>
</evidence>
<feature type="region of interest" description="Disordered" evidence="14">
    <location>
        <begin position="59"/>
        <end position="108"/>
    </location>
</feature>
<reference evidence="17" key="1">
    <citation type="submission" date="2019-04" db="EMBL/GenBank/DDBJ databases">
        <authorList>
            <person name="Alioto T."/>
            <person name="Alioto T."/>
        </authorList>
    </citation>
    <scope>NUCLEOTIDE SEQUENCE [LARGE SCALE GENOMIC DNA]</scope>
</reference>
<dbReference type="PANTHER" id="PTHR21324">
    <property type="entry name" value="FASTING-INDUCIBLE INTEGRAL MEMBRANE PROTEIN TM6P1-RELATED"/>
    <property type="match status" value="1"/>
</dbReference>
<evidence type="ECO:0000256" key="7">
    <source>
        <dbReference type="ARBA" id="ARBA00022753"/>
    </source>
</evidence>
<keyword evidence="12" id="KW-0968">Cytoplasmic vesicle</keyword>
<evidence type="ECO:0000256" key="10">
    <source>
        <dbReference type="ARBA" id="ARBA00023136"/>
    </source>
</evidence>
<dbReference type="GO" id="GO:0000421">
    <property type="term" value="C:autophagosome membrane"/>
    <property type="evidence" value="ECO:0007669"/>
    <property type="project" value="UniProtKB-SubCell"/>
</dbReference>
<evidence type="ECO:0000256" key="12">
    <source>
        <dbReference type="ARBA" id="ARBA00023329"/>
    </source>
</evidence>
<evidence type="ECO:0000313" key="18">
    <source>
        <dbReference type="Proteomes" id="UP000335636"/>
    </source>
</evidence>
<evidence type="ECO:0000256" key="1">
    <source>
        <dbReference type="ARBA" id="ARBA00004337"/>
    </source>
</evidence>
<organism evidence="17 18">
    <name type="scientific">Marmota monax</name>
    <name type="common">Woodchuck</name>
    <dbReference type="NCBI Taxonomy" id="9995"/>
    <lineage>
        <taxon>Eukaryota</taxon>
        <taxon>Metazoa</taxon>
        <taxon>Chordata</taxon>
        <taxon>Craniata</taxon>
        <taxon>Vertebrata</taxon>
        <taxon>Euteleostomi</taxon>
        <taxon>Mammalia</taxon>
        <taxon>Eutheria</taxon>
        <taxon>Euarchontoglires</taxon>
        <taxon>Glires</taxon>
        <taxon>Rodentia</taxon>
        <taxon>Sciuromorpha</taxon>
        <taxon>Sciuridae</taxon>
        <taxon>Xerinae</taxon>
        <taxon>Marmotini</taxon>
        <taxon>Marmota</taxon>
    </lineage>
</organism>
<comment type="caution">
    <text evidence="17">The sequence shown here is derived from an EMBL/GenBank/DDBJ whole genome shotgun (WGS) entry which is preliminary data.</text>
</comment>
<keyword evidence="10 15" id="KW-0472">Membrane</keyword>
<accession>A0A5E4CDT0</accession>
<keyword evidence="5" id="KW-1003">Cell membrane</keyword>
<keyword evidence="7" id="KW-0967">Endosome</keyword>
<evidence type="ECO:0000256" key="5">
    <source>
        <dbReference type="ARBA" id="ARBA00022475"/>
    </source>
</evidence>
<dbReference type="GO" id="GO:0006914">
    <property type="term" value="P:autophagy"/>
    <property type="evidence" value="ECO:0007669"/>
    <property type="project" value="UniProtKB-KW"/>
</dbReference>
<evidence type="ECO:0000256" key="2">
    <source>
        <dbReference type="ARBA" id="ARBA00004542"/>
    </source>
</evidence>
<evidence type="ECO:0000256" key="11">
    <source>
        <dbReference type="ARBA" id="ARBA00023180"/>
    </source>
</evidence>
<dbReference type="InterPro" id="IPR019402">
    <property type="entry name" value="CWH43_N"/>
</dbReference>
<evidence type="ECO:0000256" key="8">
    <source>
        <dbReference type="ARBA" id="ARBA00022989"/>
    </source>
</evidence>
<feature type="transmembrane region" description="Helical" evidence="15">
    <location>
        <begin position="207"/>
        <end position="229"/>
    </location>
</feature>
<keyword evidence="6 15" id="KW-0812">Transmembrane</keyword>
<name>A0A5E4CDT0_MARMO</name>
<dbReference type="AlphaFoldDB" id="A0A5E4CDT0"/>
<dbReference type="GO" id="GO:0010008">
    <property type="term" value="C:endosome membrane"/>
    <property type="evidence" value="ECO:0007669"/>
    <property type="project" value="UniProtKB-SubCell"/>
</dbReference>
<comment type="subcellular location">
    <subcellularLocation>
        <location evidence="3">Cell membrane</location>
        <topology evidence="3">Multi-pass membrane protein</topology>
    </subcellularLocation>
    <subcellularLocation>
        <location evidence="2">Cytoplasmic vesicle</location>
        <location evidence="2">Autophagosome membrane</location>
        <topology evidence="2">Multi-pass membrane protein</topology>
    </subcellularLocation>
    <subcellularLocation>
        <location evidence="1">Endosome membrane</location>
        <topology evidence="1">Multi-pass membrane protein</topology>
    </subcellularLocation>
</comment>
<feature type="domain" description="CWH43-like N-terminal" evidence="16">
    <location>
        <begin position="443"/>
        <end position="540"/>
    </location>
</feature>
<keyword evidence="11" id="KW-0325">Glycoprotein</keyword>
<feature type="region of interest" description="Disordered" evidence="14">
    <location>
        <begin position="549"/>
        <end position="568"/>
    </location>
</feature>
<feature type="region of interest" description="Disordered" evidence="14">
    <location>
        <begin position="266"/>
        <end position="297"/>
    </location>
</feature>
<evidence type="ECO:0000259" key="16">
    <source>
        <dbReference type="Pfam" id="PF10277"/>
    </source>
</evidence>